<reference evidence="6 7" key="1">
    <citation type="submission" date="2017-05" db="EMBL/GenBank/DDBJ databases">
        <title>Full genome sequence of Pseudorhodoplanes sinuspersici.</title>
        <authorList>
            <person name="Dastgheib S.M.M."/>
            <person name="Shavandi M."/>
            <person name="Tirandaz H."/>
        </authorList>
    </citation>
    <scope>NUCLEOTIDE SEQUENCE [LARGE SCALE GENOMIC DNA]</scope>
    <source>
        <strain evidence="6 7">RIPI110</strain>
    </source>
</reference>
<dbReference type="STRING" id="1235591.CAK95_28200"/>
<dbReference type="GO" id="GO:0003700">
    <property type="term" value="F:DNA-binding transcription factor activity"/>
    <property type="evidence" value="ECO:0007669"/>
    <property type="project" value="InterPro"/>
</dbReference>
<dbReference type="RefSeq" id="WP_086090990.1">
    <property type="nucleotide sequence ID" value="NZ_CP021112.1"/>
</dbReference>
<dbReference type="PRINTS" id="PR00039">
    <property type="entry name" value="HTHLYSR"/>
</dbReference>
<evidence type="ECO:0000256" key="4">
    <source>
        <dbReference type="ARBA" id="ARBA00023125"/>
    </source>
</evidence>
<dbReference type="PANTHER" id="PTHR30118:SF15">
    <property type="entry name" value="TRANSCRIPTIONAL REGULATORY PROTEIN"/>
    <property type="match status" value="1"/>
</dbReference>
<keyword evidence="4" id="KW-0238">DNA-binding</keyword>
<name>A0A1W6ZZ04_9HYPH</name>
<dbReference type="PROSITE" id="PS50931">
    <property type="entry name" value="HTH_LYSR"/>
    <property type="match status" value="1"/>
</dbReference>
<dbReference type="GO" id="GO:0003677">
    <property type="term" value="F:DNA binding"/>
    <property type="evidence" value="ECO:0007669"/>
    <property type="project" value="UniProtKB-KW"/>
</dbReference>
<evidence type="ECO:0000256" key="3">
    <source>
        <dbReference type="ARBA" id="ARBA00023015"/>
    </source>
</evidence>
<evidence type="ECO:0000256" key="2">
    <source>
        <dbReference type="ARBA" id="ARBA00022458"/>
    </source>
</evidence>
<sequence length="315" mass="35387">MNLNAVDLNLLVAFDALVTERSVSRAAGKLGVTQPAVSHALKRLRHLFKDEILTRGPHGMQPTGHALSLHPGIQSVLADIRSMVSTGTVFDPATTSRTFRLSMSDAMSVEALPLIVSRVRREAPNIDFVISTSGPQESCRRIADDDIDLAIGVFPHVPKEFRSRELYRDTLICVADKRNKRLKNGRMELEAYLDSPHVTVARNRDTGIQVDEILDSMGIPRRIIVAVPHYLSVPSLIRGTDLVAHTRRRLLSVFKMSSDLTVFPVPLPMKVPELEFIQIWHKRYEGDPGHRWLRDLVLDAVRKNPPDNPAVKRQR</sequence>
<keyword evidence="2" id="KW-0536">Nodulation</keyword>
<dbReference type="InterPro" id="IPR036388">
    <property type="entry name" value="WH-like_DNA-bd_sf"/>
</dbReference>
<keyword evidence="7" id="KW-1185">Reference proteome</keyword>
<protein>
    <submittedName>
        <fullName evidence="6">Uncharacterized protein</fullName>
    </submittedName>
</protein>
<dbReference type="OrthoDB" id="8455878at2"/>
<proteinExistence type="inferred from homology"/>
<dbReference type="SUPFAM" id="SSF53850">
    <property type="entry name" value="Periplasmic binding protein-like II"/>
    <property type="match status" value="1"/>
</dbReference>
<gene>
    <name evidence="6" type="ORF">CAK95_28200</name>
</gene>
<dbReference type="Pfam" id="PF00126">
    <property type="entry name" value="HTH_1"/>
    <property type="match status" value="1"/>
</dbReference>
<organism evidence="6 7">
    <name type="scientific">Pseudorhodoplanes sinuspersici</name>
    <dbReference type="NCBI Taxonomy" id="1235591"/>
    <lineage>
        <taxon>Bacteria</taxon>
        <taxon>Pseudomonadati</taxon>
        <taxon>Pseudomonadota</taxon>
        <taxon>Alphaproteobacteria</taxon>
        <taxon>Hyphomicrobiales</taxon>
        <taxon>Pseudorhodoplanes</taxon>
    </lineage>
</organism>
<dbReference type="SUPFAM" id="SSF46785">
    <property type="entry name" value="Winged helix' DNA-binding domain"/>
    <property type="match status" value="1"/>
</dbReference>
<dbReference type="EMBL" id="CP021112">
    <property type="protein sequence ID" value="ARQ02560.1"/>
    <property type="molecule type" value="Genomic_DNA"/>
</dbReference>
<dbReference type="Proteomes" id="UP000194137">
    <property type="component" value="Chromosome"/>
</dbReference>
<accession>A0A1W6ZZ04</accession>
<dbReference type="InterPro" id="IPR050389">
    <property type="entry name" value="LysR-type_TF"/>
</dbReference>
<evidence type="ECO:0000256" key="5">
    <source>
        <dbReference type="ARBA" id="ARBA00023163"/>
    </source>
</evidence>
<dbReference type="CDD" id="cd08417">
    <property type="entry name" value="PBP2_Nitroaromatics_like"/>
    <property type="match status" value="1"/>
</dbReference>
<evidence type="ECO:0000313" key="6">
    <source>
        <dbReference type="EMBL" id="ARQ02560.1"/>
    </source>
</evidence>
<dbReference type="Pfam" id="PF03466">
    <property type="entry name" value="LysR_substrate"/>
    <property type="match status" value="1"/>
</dbReference>
<dbReference type="InterPro" id="IPR000847">
    <property type="entry name" value="LysR_HTH_N"/>
</dbReference>
<dbReference type="InterPro" id="IPR037402">
    <property type="entry name" value="YidZ_PBP2"/>
</dbReference>
<keyword evidence="5" id="KW-0804">Transcription</keyword>
<dbReference type="Gene3D" id="1.10.10.10">
    <property type="entry name" value="Winged helix-like DNA-binding domain superfamily/Winged helix DNA-binding domain"/>
    <property type="match status" value="1"/>
</dbReference>
<evidence type="ECO:0000256" key="1">
    <source>
        <dbReference type="ARBA" id="ARBA00009437"/>
    </source>
</evidence>
<keyword evidence="3" id="KW-0805">Transcription regulation</keyword>
<dbReference type="PANTHER" id="PTHR30118">
    <property type="entry name" value="HTH-TYPE TRANSCRIPTIONAL REGULATOR LEUO-RELATED"/>
    <property type="match status" value="1"/>
</dbReference>
<dbReference type="KEGG" id="psin:CAK95_28200"/>
<dbReference type="Gene3D" id="3.40.190.10">
    <property type="entry name" value="Periplasmic binding protein-like II"/>
    <property type="match status" value="2"/>
</dbReference>
<dbReference type="AlphaFoldDB" id="A0A1W6ZZ04"/>
<dbReference type="InterPro" id="IPR036390">
    <property type="entry name" value="WH_DNA-bd_sf"/>
</dbReference>
<comment type="similarity">
    <text evidence="1">Belongs to the LysR transcriptional regulatory family.</text>
</comment>
<dbReference type="InterPro" id="IPR005119">
    <property type="entry name" value="LysR_subst-bd"/>
</dbReference>
<evidence type="ECO:0000313" key="7">
    <source>
        <dbReference type="Proteomes" id="UP000194137"/>
    </source>
</evidence>